<dbReference type="OrthoDB" id="416217at2759"/>
<dbReference type="STRING" id="252740.A0A423WQF7"/>
<dbReference type="GO" id="GO:0001228">
    <property type="term" value="F:DNA-binding transcription activator activity, RNA polymerase II-specific"/>
    <property type="evidence" value="ECO:0007669"/>
    <property type="project" value="TreeGrafter"/>
</dbReference>
<proteinExistence type="predicted"/>
<dbReference type="PANTHER" id="PTHR47784">
    <property type="entry name" value="STEROL UPTAKE CONTROL PROTEIN 2"/>
    <property type="match status" value="1"/>
</dbReference>
<keyword evidence="2" id="KW-1185">Reference proteome</keyword>
<dbReference type="EMBL" id="LJZO01000001">
    <property type="protein sequence ID" value="ROW05657.1"/>
    <property type="molecule type" value="Genomic_DNA"/>
</dbReference>
<evidence type="ECO:0000313" key="2">
    <source>
        <dbReference type="Proteomes" id="UP000284375"/>
    </source>
</evidence>
<protein>
    <recommendedName>
        <fullName evidence="3">Transcription factor domain-containing protein</fullName>
    </recommendedName>
</protein>
<organism evidence="1 2">
    <name type="scientific">Cytospora chrysosperma</name>
    <name type="common">Cytospora canker fungus</name>
    <name type="synonym">Sphaeria chrysosperma</name>
    <dbReference type="NCBI Taxonomy" id="252740"/>
    <lineage>
        <taxon>Eukaryota</taxon>
        <taxon>Fungi</taxon>
        <taxon>Dikarya</taxon>
        <taxon>Ascomycota</taxon>
        <taxon>Pezizomycotina</taxon>
        <taxon>Sordariomycetes</taxon>
        <taxon>Sordariomycetidae</taxon>
        <taxon>Diaporthales</taxon>
        <taxon>Cytosporaceae</taxon>
        <taxon>Cytospora</taxon>
    </lineage>
</organism>
<accession>A0A423WQF7</accession>
<dbReference type="AlphaFoldDB" id="A0A423WQF7"/>
<comment type="caution">
    <text evidence="1">The sequence shown here is derived from an EMBL/GenBank/DDBJ whole genome shotgun (WGS) entry which is preliminary data.</text>
</comment>
<dbReference type="PANTHER" id="PTHR47784:SF9">
    <property type="entry name" value="ZN(II)2CYS6 TRANSCRIPTION FACTOR (EUROFUNG)"/>
    <property type="match status" value="1"/>
</dbReference>
<dbReference type="InterPro" id="IPR053157">
    <property type="entry name" value="Sterol_Uptake_Regulator"/>
</dbReference>
<dbReference type="Proteomes" id="UP000284375">
    <property type="component" value="Unassembled WGS sequence"/>
</dbReference>
<reference evidence="1 2" key="1">
    <citation type="submission" date="2015-09" db="EMBL/GenBank/DDBJ databases">
        <title>Host preference determinants of Valsa canker pathogens revealed by comparative genomics.</title>
        <authorList>
            <person name="Yin Z."/>
            <person name="Huang L."/>
        </authorList>
    </citation>
    <scope>NUCLEOTIDE SEQUENCE [LARGE SCALE GENOMIC DNA]</scope>
    <source>
        <strain evidence="1 2">YSFL</strain>
    </source>
</reference>
<evidence type="ECO:0000313" key="1">
    <source>
        <dbReference type="EMBL" id="ROW05657.1"/>
    </source>
</evidence>
<sequence length="308" mass="34997">MEAPPKAPVSMSQTVLDLINHSMRHSPTGKVLGNQVYQLNKQDLEILDRFKHRTALTFGSNNTKWIIQAEAPRLACLHPFLMHVVLALTASHDRRLSSSDGNPTASELFHYYNATALFNYRLQCQDITPSERDAIWIASLFISAMQMCDIQAQRPEEAWPLRTSDPGEPNWLTLNLGKNDMWNLCDPTRTDSCFQVMLDKCSIRAEPEFTPYELKGDGFQNLPSEMLEYLNLDDPSTRASSPYFRAANIVSQLMPLEYNQSNIMKFITFLGLMQPEFRDLWTKKDPGVLLLLSYCRVEIDALAGSVGE</sequence>
<gene>
    <name evidence="1" type="ORF">VSDG_00676</name>
</gene>
<evidence type="ECO:0008006" key="3">
    <source>
        <dbReference type="Google" id="ProtNLM"/>
    </source>
</evidence>
<name>A0A423WQF7_CYTCH</name>